<evidence type="ECO:0000313" key="1">
    <source>
        <dbReference type="EMBL" id="QNB45685.1"/>
    </source>
</evidence>
<dbReference type="AlphaFoldDB" id="A0A7G6E0T1"/>
<organism evidence="1 2">
    <name type="scientific">Thermanaerosceptrum fracticalcis</name>
    <dbReference type="NCBI Taxonomy" id="1712410"/>
    <lineage>
        <taxon>Bacteria</taxon>
        <taxon>Bacillati</taxon>
        <taxon>Bacillota</taxon>
        <taxon>Clostridia</taxon>
        <taxon>Eubacteriales</taxon>
        <taxon>Peptococcaceae</taxon>
        <taxon>Thermanaerosceptrum</taxon>
    </lineage>
</organism>
<sequence>MQLKKKLDDEESISLLTSLLVRYPEVGSINYSPRGHLLKLKFILKEELDKKTIQQISEELENCIYTYMYYESKSEPKYLKTKYNVGSGITIFEITRDAGTLTQKEIGLIICLLRERLNHSLVTDGYFAQDDELMEQDDFIRHMLDNLRGKNLKNGLIAVREEGRVLIFTR</sequence>
<dbReference type="EMBL" id="CP045798">
    <property type="protein sequence ID" value="QNB45685.1"/>
    <property type="molecule type" value="Genomic_DNA"/>
</dbReference>
<keyword evidence="2" id="KW-1185">Reference proteome</keyword>
<reference evidence="1 2" key="1">
    <citation type="journal article" date="2019" name="Front. Microbiol.">
        <title>Thermoanaerosceptrum fracticalcis gen. nov. sp. nov., a Novel Fumarate-Fermenting Microorganism From a Deep Fractured Carbonate Aquifer of the US Great Basin.</title>
        <authorList>
            <person name="Hamilton-Brehm S.D."/>
            <person name="Stewart L.E."/>
            <person name="Zavarin M."/>
            <person name="Caldwell M."/>
            <person name="Lawson P.A."/>
            <person name="Onstott T.C."/>
            <person name="Grzymski J."/>
            <person name="Neveux I."/>
            <person name="Lollar B.S."/>
            <person name="Russell C.E."/>
            <person name="Moser D.P."/>
        </authorList>
    </citation>
    <scope>NUCLEOTIDE SEQUENCE [LARGE SCALE GENOMIC DNA]</scope>
    <source>
        <strain evidence="1 2">DRI-13</strain>
    </source>
</reference>
<evidence type="ECO:0000313" key="2">
    <source>
        <dbReference type="Proteomes" id="UP000515847"/>
    </source>
</evidence>
<protein>
    <submittedName>
        <fullName evidence="1">Uncharacterized protein</fullName>
    </submittedName>
</protein>
<dbReference type="KEGG" id="tfr:BR63_04790"/>
<dbReference type="OrthoDB" id="2381281at2"/>
<gene>
    <name evidence="1" type="ORF">BR63_04790</name>
</gene>
<proteinExistence type="predicted"/>
<accession>A0A7G6E0T1</accession>
<dbReference type="Proteomes" id="UP000515847">
    <property type="component" value="Chromosome"/>
</dbReference>
<dbReference type="RefSeq" id="WP_034419830.1">
    <property type="nucleotide sequence ID" value="NZ_CP045798.1"/>
</dbReference>
<name>A0A7G6E0T1_THEFR</name>